<feature type="compositionally biased region" description="Polar residues" evidence="1">
    <location>
        <begin position="468"/>
        <end position="477"/>
    </location>
</feature>
<feature type="compositionally biased region" description="Basic and acidic residues" evidence="1">
    <location>
        <begin position="405"/>
        <end position="417"/>
    </location>
</feature>
<dbReference type="AlphaFoldDB" id="A0A7E4UPC2"/>
<dbReference type="GO" id="GO:0005524">
    <property type="term" value="F:ATP binding"/>
    <property type="evidence" value="ECO:0007669"/>
    <property type="project" value="InterPro"/>
</dbReference>
<proteinExistence type="predicted"/>
<evidence type="ECO:0000259" key="2">
    <source>
        <dbReference type="PROSITE" id="PS50011"/>
    </source>
</evidence>
<dbReference type="Proteomes" id="UP000492821">
    <property type="component" value="Unassembled WGS sequence"/>
</dbReference>
<dbReference type="SMART" id="SM00220">
    <property type="entry name" value="S_TKc"/>
    <property type="match status" value="1"/>
</dbReference>
<reference evidence="3" key="1">
    <citation type="journal article" date="2013" name="Genetics">
        <title>The draft genome and transcriptome of Panagrellus redivivus are shaped by the harsh demands of a free-living lifestyle.</title>
        <authorList>
            <person name="Srinivasan J."/>
            <person name="Dillman A.R."/>
            <person name="Macchietto M.G."/>
            <person name="Heikkinen L."/>
            <person name="Lakso M."/>
            <person name="Fracchia K.M."/>
            <person name="Antoshechkin I."/>
            <person name="Mortazavi A."/>
            <person name="Wong G."/>
            <person name="Sternberg P.W."/>
        </authorList>
    </citation>
    <scope>NUCLEOTIDE SEQUENCE [LARGE SCALE GENOMIC DNA]</scope>
    <source>
        <strain evidence="3">MT8872</strain>
    </source>
</reference>
<dbReference type="PANTHER" id="PTHR11909">
    <property type="entry name" value="CASEIN KINASE-RELATED"/>
    <property type="match status" value="1"/>
</dbReference>
<dbReference type="WBParaSite" id="Pan_g11190.t1">
    <property type="protein sequence ID" value="Pan_g11190.t1"/>
    <property type="gene ID" value="Pan_g11190"/>
</dbReference>
<dbReference type="InterPro" id="IPR050235">
    <property type="entry name" value="CK1_Ser-Thr_kinase"/>
</dbReference>
<organism evidence="3 4">
    <name type="scientific">Panagrellus redivivus</name>
    <name type="common">Microworm</name>
    <dbReference type="NCBI Taxonomy" id="6233"/>
    <lineage>
        <taxon>Eukaryota</taxon>
        <taxon>Metazoa</taxon>
        <taxon>Ecdysozoa</taxon>
        <taxon>Nematoda</taxon>
        <taxon>Chromadorea</taxon>
        <taxon>Rhabditida</taxon>
        <taxon>Tylenchina</taxon>
        <taxon>Panagrolaimomorpha</taxon>
        <taxon>Panagrolaimoidea</taxon>
        <taxon>Panagrolaimidae</taxon>
        <taxon>Panagrellus</taxon>
    </lineage>
</organism>
<protein>
    <submittedName>
        <fullName evidence="4">Protein kinase domain-containing protein</fullName>
    </submittedName>
</protein>
<evidence type="ECO:0000313" key="3">
    <source>
        <dbReference type="Proteomes" id="UP000492821"/>
    </source>
</evidence>
<feature type="compositionally biased region" description="Polar residues" evidence="1">
    <location>
        <begin position="1"/>
        <end position="19"/>
    </location>
</feature>
<feature type="region of interest" description="Disordered" evidence="1">
    <location>
        <begin position="1"/>
        <end position="26"/>
    </location>
</feature>
<feature type="region of interest" description="Disordered" evidence="1">
    <location>
        <begin position="401"/>
        <end position="533"/>
    </location>
</feature>
<dbReference type="InterPro" id="IPR011009">
    <property type="entry name" value="Kinase-like_dom_sf"/>
</dbReference>
<feature type="domain" description="Protein kinase" evidence="2">
    <location>
        <begin position="58"/>
        <end position="391"/>
    </location>
</feature>
<accession>A0A7E4UPC2</accession>
<dbReference type="SUPFAM" id="SSF56112">
    <property type="entry name" value="Protein kinase-like (PK-like)"/>
    <property type="match status" value="1"/>
</dbReference>
<feature type="compositionally biased region" description="Pro residues" evidence="1">
    <location>
        <begin position="478"/>
        <end position="500"/>
    </location>
</feature>
<evidence type="ECO:0000313" key="4">
    <source>
        <dbReference type="WBParaSite" id="Pan_g11190.t1"/>
    </source>
</evidence>
<evidence type="ECO:0000256" key="1">
    <source>
        <dbReference type="SAM" id="MobiDB-lite"/>
    </source>
</evidence>
<dbReference type="Gene3D" id="1.10.510.10">
    <property type="entry name" value="Transferase(Phosphotransferase) domain 1"/>
    <property type="match status" value="1"/>
</dbReference>
<dbReference type="PROSITE" id="PS50011">
    <property type="entry name" value="PROTEIN_KINASE_DOM"/>
    <property type="match status" value="1"/>
</dbReference>
<feature type="compositionally biased region" description="Low complexity" evidence="1">
    <location>
        <begin position="427"/>
        <end position="436"/>
    </location>
</feature>
<sequence length="533" mass="58846">MSQQSNEDSTSRKSASAESTLAPDPASSVDFTALSNSIADTYLRNGTIIESCSTKRRYEIMDTISKSHSAIILKLQERNAPVFQKCKNFVMKVECGPEPQGAEGLKAELHVLARATEARRLRPNLVDSFVDLLDRGVTDEFRFLVVSTLSDNLLDLQKSCGAFPMSTAVRINKRTFNAVRNLHLLGFVHRNIQPSNFAVGSSSMNTIVFLLGFTLSRPIDLDVLGNELPPSQKIGQSIPPTLQRPNTLVAKYMPRRGHIGLRDLTRLDDVESWLFMCLEMCSPGCLPWTKCVMPSEMLLLKQDFFLHQHDFELFHERLPMEYRRIIDIVNSIVFRAAPDYIKICDVNDKLCKLFPSKRKTASPAMDGTKSLMLATTTISTPSVMDATHSFYGTLSSNVVFPLKGKPKDKTSAKDKNSVQRTKRQSKNKNSNASPKKVGNKTKSPKKGKDREKGQPKTDPGRKTPPKTPGSTASTPKQVPTPSPPPPGPPTPTAGNPPTPNSQPVLSKSRKVGNAFKSVMSAVMPPKSNEKQPK</sequence>
<dbReference type="GO" id="GO:0004672">
    <property type="term" value="F:protein kinase activity"/>
    <property type="evidence" value="ECO:0007669"/>
    <property type="project" value="InterPro"/>
</dbReference>
<reference evidence="4" key="2">
    <citation type="submission" date="2020-10" db="UniProtKB">
        <authorList>
            <consortium name="WormBaseParasite"/>
        </authorList>
    </citation>
    <scope>IDENTIFICATION</scope>
</reference>
<name>A0A7E4UPC2_PANRE</name>
<dbReference type="InterPro" id="IPR000719">
    <property type="entry name" value="Prot_kinase_dom"/>
</dbReference>
<keyword evidence="3" id="KW-1185">Reference proteome</keyword>
<feature type="compositionally biased region" description="Basic and acidic residues" evidence="1">
    <location>
        <begin position="446"/>
        <end position="461"/>
    </location>
</feature>